<gene>
    <name evidence="1" type="ORF">SAMN06295981_1462</name>
</gene>
<evidence type="ECO:0000313" key="1">
    <source>
        <dbReference type="EMBL" id="SMG25592.1"/>
    </source>
</evidence>
<accession>A0A1X7JD28</accession>
<sequence>METSFFRVIVRNNADAAVPGLGTTAWQGSGGENYFSSSAREIRP</sequence>
<dbReference type="AlphaFoldDB" id="A0A1X7JD28"/>
<proteinExistence type="predicted"/>
<organism evidence="1 2">
    <name type="scientific">Corynebacterium pollutisoli</name>
    <dbReference type="NCBI Taxonomy" id="1610489"/>
    <lineage>
        <taxon>Bacteria</taxon>
        <taxon>Bacillati</taxon>
        <taxon>Actinomycetota</taxon>
        <taxon>Actinomycetes</taxon>
        <taxon>Mycobacteriales</taxon>
        <taxon>Corynebacteriaceae</taxon>
        <taxon>Corynebacterium</taxon>
    </lineage>
</organism>
<protein>
    <submittedName>
        <fullName evidence="1">Uncharacterized protein</fullName>
    </submittedName>
</protein>
<dbReference type="EMBL" id="FXAR01000004">
    <property type="protein sequence ID" value="SMG25592.1"/>
    <property type="molecule type" value="Genomic_DNA"/>
</dbReference>
<evidence type="ECO:0000313" key="2">
    <source>
        <dbReference type="Proteomes" id="UP000193309"/>
    </source>
</evidence>
<name>A0A1X7JD28_9CORY</name>
<keyword evidence="2" id="KW-1185">Reference proteome</keyword>
<dbReference type="Proteomes" id="UP000193309">
    <property type="component" value="Unassembled WGS sequence"/>
</dbReference>
<reference evidence="2" key="1">
    <citation type="submission" date="2017-04" db="EMBL/GenBank/DDBJ databases">
        <authorList>
            <person name="Varghese N."/>
            <person name="Submissions S."/>
        </authorList>
    </citation>
    <scope>NUCLEOTIDE SEQUENCE [LARGE SCALE GENOMIC DNA]</scope>
    <source>
        <strain evidence="2">VDS</strain>
    </source>
</reference>